<reference evidence="1" key="2">
    <citation type="journal article" date="2015" name="Data Brief">
        <title>Shoot transcriptome of the giant reed, Arundo donax.</title>
        <authorList>
            <person name="Barrero R.A."/>
            <person name="Guerrero F.D."/>
            <person name="Moolhuijzen P."/>
            <person name="Goolsby J.A."/>
            <person name="Tidwell J."/>
            <person name="Bellgard S.E."/>
            <person name="Bellgard M.I."/>
        </authorList>
    </citation>
    <scope>NUCLEOTIDE SEQUENCE</scope>
    <source>
        <tissue evidence="1">Shoot tissue taken approximately 20 cm above the soil surface</tissue>
    </source>
</reference>
<protein>
    <submittedName>
        <fullName evidence="1">Uncharacterized protein</fullName>
    </submittedName>
</protein>
<organism evidence="1">
    <name type="scientific">Arundo donax</name>
    <name type="common">Giant reed</name>
    <name type="synonym">Donax arundinaceus</name>
    <dbReference type="NCBI Taxonomy" id="35708"/>
    <lineage>
        <taxon>Eukaryota</taxon>
        <taxon>Viridiplantae</taxon>
        <taxon>Streptophyta</taxon>
        <taxon>Embryophyta</taxon>
        <taxon>Tracheophyta</taxon>
        <taxon>Spermatophyta</taxon>
        <taxon>Magnoliopsida</taxon>
        <taxon>Liliopsida</taxon>
        <taxon>Poales</taxon>
        <taxon>Poaceae</taxon>
        <taxon>PACMAD clade</taxon>
        <taxon>Arundinoideae</taxon>
        <taxon>Arundineae</taxon>
        <taxon>Arundo</taxon>
    </lineage>
</organism>
<dbReference type="AlphaFoldDB" id="A0A0A9H2Q0"/>
<evidence type="ECO:0000313" key="1">
    <source>
        <dbReference type="EMBL" id="JAE31052.1"/>
    </source>
</evidence>
<name>A0A0A9H2Q0_ARUDO</name>
<dbReference type="EMBL" id="GBRH01166844">
    <property type="protein sequence ID" value="JAE31052.1"/>
    <property type="molecule type" value="Transcribed_RNA"/>
</dbReference>
<proteinExistence type="predicted"/>
<sequence>MAIYLADTIAVNAISSIKSCYPIGSCASVSINGFVSSSA</sequence>
<reference evidence="1" key="1">
    <citation type="submission" date="2014-09" db="EMBL/GenBank/DDBJ databases">
        <authorList>
            <person name="Magalhaes I.L.F."/>
            <person name="Oliveira U."/>
            <person name="Santos F.R."/>
            <person name="Vidigal T.H.D.A."/>
            <person name="Brescovit A.D."/>
            <person name="Santos A.J."/>
        </authorList>
    </citation>
    <scope>NUCLEOTIDE SEQUENCE</scope>
    <source>
        <tissue evidence="1">Shoot tissue taken approximately 20 cm above the soil surface</tissue>
    </source>
</reference>
<accession>A0A0A9H2Q0</accession>